<dbReference type="Proteomes" id="UP000545037">
    <property type="component" value="Unassembled WGS sequence"/>
</dbReference>
<dbReference type="InterPro" id="IPR036188">
    <property type="entry name" value="FAD/NAD-bd_sf"/>
</dbReference>
<protein>
    <submittedName>
        <fullName evidence="2">Lycopene beta-cyclase</fullName>
        <ecNumber evidence="2">5.5.1.19</ecNumber>
    </submittedName>
</protein>
<dbReference type="GO" id="GO:0016705">
    <property type="term" value="F:oxidoreductase activity, acting on paired donors, with incorporation or reduction of molecular oxygen"/>
    <property type="evidence" value="ECO:0007669"/>
    <property type="project" value="InterPro"/>
</dbReference>
<evidence type="ECO:0000313" key="3">
    <source>
        <dbReference type="Proteomes" id="UP000545037"/>
    </source>
</evidence>
<gene>
    <name evidence="2" type="ORF">GGR13_001833</name>
</gene>
<reference evidence="2 3" key="1">
    <citation type="submission" date="2020-08" db="EMBL/GenBank/DDBJ databases">
        <title>Genomic Encyclopedia of Type Strains, Phase IV (KMG-IV): sequencing the most valuable type-strain genomes for metagenomic binning, comparative biology and taxonomic classification.</title>
        <authorList>
            <person name="Goeker M."/>
        </authorList>
    </citation>
    <scope>NUCLEOTIDE SEQUENCE [LARGE SCALE GENOMIC DNA]</scope>
    <source>
        <strain evidence="2 3">DSM 4737</strain>
    </source>
</reference>
<name>A0A7W9CID8_9CAUL</name>
<dbReference type="EMBL" id="JACHOR010000003">
    <property type="protein sequence ID" value="MBB5746229.1"/>
    <property type="molecule type" value="Genomic_DNA"/>
</dbReference>
<dbReference type="InterPro" id="IPR010108">
    <property type="entry name" value="Lycopene_cyclase_b/e"/>
</dbReference>
<dbReference type="EC" id="5.5.1.19" evidence="2"/>
<keyword evidence="2" id="KW-0413">Isomerase</keyword>
<organism evidence="2 3">
    <name type="scientific">Brevundimonas variabilis</name>
    <dbReference type="NCBI Taxonomy" id="74312"/>
    <lineage>
        <taxon>Bacteria</taxon>
        <taxon>Pseudomonadati</taxon>
        <taxon>Pseudomonadota</taxon>
        <taxon>Alphaproteobacteria</taxon>
        <taxon>Caulobacterales</taxon>
        <taxon>Caulobacteraceae</taxon>
        <taxon>Brevundimonas</taxon>
    </lineage>
</organism>
<proteinExistence type="inferred from homology"/>
<dbReference type="GO" id="GO:0016117">
    <property type="term" value="P:carotenoid biosynthetic process"/>
    <property type="evidence" value="ECO:0007669"/>
    <property type="project" value="InterPro"/>
</dbReference>
<dbReference type="SUPFAM" id="SSF51905">
    <property type="entry name" value="FAD/NAD(P)-binding domain"/>
    <property type="match status" value="1"/>
</dbReference>
<comment type="caution">
    <text evidence="2">The sequence shown here is derived from an EMBL/GenBank/DDBJ whole genome shotgun (WGS) entry which is preliminary data.</text>
</comment>
<evidence type="ECO:0000313" key="2">
    <source>
        <dbReference type="EMBL" id="MBB5746229.1"/>
    </source>
</evidence>
<sequence>MVRLPNAYDVILVGGGLASSLIAWRLSIDRPDVCVAVVERDGRLGGKHTWSFFDGDVAPDDRGWLQVATRHRWPEGYDIYFPGLSRVLGTPYNSMISDDLRAEVEPILGDRLIAGEVVAMTQDSVTLADGRVLTARGVIDARGPQPTSHLDLGWQVFLGRTVRLTQPHGLTRPTIMDATVAQGQAYRFVYLLPFDAHTVLVEDTYYADSPTLDRELLRQRIDEYIVSRGWTVDALVDEEEGILPIALDGDIDAFWAEGPPVARVGLAAALFHPTTGYSFPDAVQTARLVSRTEDLSSASLRAVLEAHSKKVWSDRAFYRLLDRMLFRASDADRRWRVMRRFYGLSEGVVRRFYAAQSTWLDKARVLAGKSPVPIDRAMKQIRETGKGRAA</sequence>
<dbReference type="Pfam" id="PF05834">
    <property type="entry name" value="Lycopene_cycl"/>
    <property type="match status" value="1"/>
</dbReference>
<keyword evidence="3" id="KW-1185">Reference proteome</keyword>
<dbReference type="NCBIfam" id="TIGR01789">
    <property type="entry name" value="lycopene_cycl"/>
    <property type="match status" value="1"/>
</dbReference>
<dbReference type="InterPro" id="IPR008461">
    <property type="entry name" value="CrtY"/>
</dbReference>
<dbReference type="RefSeq" id="WP_183213223.1">
    <property type="nucleotide sequence ID" value="NZ_JACHOR010000003.1"/>
</dbReference>
<evidence type="ECO:0000256" key="1">
    <source>
        <dbReference type="ARBA" id="ARBA00006599"/>
    </source>
</evidence>
<comment type="similarity">
    <text evidence="1">Belongs to the lycopene cyclase family.</text>
</comment>
<accession>A0A7W9CID8</accession>
<dbReference type="GO" id="GO:0045436">
    <property type="term" value="F:lycopene beta cyclase activity"/>
    <property type="evidence" value="ECO:0007669"/>
    <property type="project" value="InterPro"/>
</dbReference>
<dbReference type="NCBIfam" id="TIGR01790">
    <property type="entry name" value="carotene-cycl"/>
    <property type="match status" value="1"/>
</dbReference>
<dbReference type="AlphaFoldDB" id="A0A7W9CID8"/>